<dbReference type="SUPFAM" id="SSF55298">
    <property type="entry name" value="YjgF-like"/>
    <property type="match status" value="1"/>
</dbReference>
<dbReference type="InterPro" id="IPR035959">
    <property type="entry name" value="RutC-like_sf"/>
</dbReference>
<gene>
    <name evidence="3" type="ORF">C3E78_13700</name>
</gene>
<dbReference type="EMBL" id="CP026952">
    <property type="protein sequence ID" value="AWB93170.1"/>
    <property type="molecule type" value="Genomic_DNA"/>
</dbReference>
<reference evidence="4" key="1">
    <citation type="submission" date="2018-01" db="EMBL/GenBank/DDBJ databases">
        <authorList>
            <person name="Li J."/>
        </authorList>
    </citation>
    <scope>NUCLEOTIDE SEQUENCE [LARGE SCALE GENOMIC DNA]</scope>
    <source>
        <strain evidence="4">592</strain>
    </source>
</reference>
<accession>A0A5F2EX17</accession>
<accession>A0A2S0WPH0</accession>
<proteinExistence type="predicted"/>
<feature type="compositionally biased region" description="Polar residues" evidence="1">
    <location>
        <begin position="7"/>
        <end position="16"/>
    </location>
</feature>
<dbReference type="Proteomes" id="UP000244384">
    <property type="component" value="Chromosome"/>
</dbReference>
<sequence>MWLLPSDQPSSRSVPSTGDLPGPPRAQGAYRTATATDHLVMTAGMTPRVDGVLRHAGRIGDDITLDEGRAAAALAVSNAVSAVAELLGSTDAIGRALRMTVYVNAVDGFTDHSRVADGASQQLVTLLGEERGAVVRSAVGVASLPGGACVEVELTCLR</sequence>
<organism evidence="3 4">
    <name type="scientific">Aeromicrobium chenweiae</name>
    <dbReference type="NCBI Taxonomy" id="2079793"/>
    <lineage>
        <taxon>Bacteria</taxon>
        <taxon>Bacillati</taxon>
        <taxon>Actinomycetota</taxon>
        <taxon>Actinomycetes</taxon>
        <taxon>Propionibacteriales</taxon>
        <taxon>Nocardioidaceae</taxon>
        <taxon>Aeromicrobium</taxon>
    </lineage>
</organism>
<dbReference type="KEGG" id="aez:C3E78_13700"/>
<keyword evidence="4" id="KW-1185">Reference proteome</keyword>
<evidence type="ECO:0000259" key="2">
    <source>
        <dbReference type="Pfam" id="PF14588"/>
    </source>
</evidence>
<feature type="domain" description="Endoribonuclease L-PSP/chorismate mutase-like" evidence="2">
    <location>
        <begin position="11"/>
        <end position="130"/>
    </location>
</feature>
<dbReference type="Pfam" id="PF14588">
    <property type="entry name" value="YjgF_endoribonc"/>
    <property type="match status" value="1"/>
</dbReference>
<protein>
    <recommendedName>
        <fullName evidence="2">Endoribonuclease L-PSP/chorismate mutase-like domain-containing protein</fullName>
    </recommendedName>
</protein>
<name>A0A2S0WPH0_9ACTN</name>
<dbReference type="InterPro" id="IPR013813">
    <property type="entry name" value="Endoribo_LPSP/chorism_mut-like"/>
</dbReference>
<dbReference type="OrthoDB" id="9806229at2"/>
<dbReference type="CDD" id="cd02199">
    <property type="entry name" value="YjgF_YER057c_UK114_like_1"/>
    <property type="match status" value="1"/>
</dbReference>
<dbReference type="PANTHER" id="PTHR43760">
    <property type="entry name" value="ENDORIBONUCLEASE-RELATED"/>
    <property type="match status" value="1"/>
</dbReference>
<dbReference type="AlphaFoldDB" id="A0A2S0WPH0"/>
<dbReference type="PANTHER" id="PTHR43760:SF1">
    <property type="entry name" value="ENDORIBONUCLEASE L-PSP_CHORISMATE MUTASE-LIKE DOMAIN-CONTAINING PROTEIN"/>
    <property type="match status" value="1"/>
</dbReference>
<dbReference type="Gene3D" id="3.30.1330.40">
    <property type="entry name" value="RutC-like"/>
    <property type="match status" value="1"/>
</dbReference>
<evidence type="ECO:0000313" key="4">
    <source>
        <dbReference type="Proteomes" id="UP000244384"/>
    </source>
</evidence>
<evidence type="ECO:0000313" key="3">
    <source>
        <dbReference type="EMBL" id="AWB93170.1"/>
    </source>
</evidence>
<feature type="region of interest" description="Disordered" evidence="1">
    <location>
        <begin position="1"/>
        <end position="28"/>
    </location>
</feature>
<evidence type="ECO:0000256" key="1">
    <source>
        <dbReference type="SAM" id="MobiDB-lite"/>
    </source>
</evidence>